<feature type="domain" description="Lipocalin-like" evidence="1">
    <location>
        <begin position="32"/>
        <end position="175"/>
    </location>
</feature>
<protein>
    <submittedName>
        <fullName evidence="2">Lipocalin-like domain-containing protein</fullName>
    </submittedName>
</protein>
<dbReference type="InterPro" id="IPR024311">
    <property type="entry name" value="Lipocalin-like"/>
</dbReference>
<dbReference type="EMBL" id="ML734950">
    <property type="protein sequence ID" value="KAB8208719.1"/>
    <property type="molecule type" value="Genomic_DNA"/>
</dbReference>
<gene>
    <name evidence="2" type="ORF">BDV34DRAFT_46168</name>
</gene>
<accession>A0A5N6DUH0</accession>
<dbReference type="OMA" id="AWTHDSY"/>
<organism evidence="2 3">
    <name type="scientific">Aspergillus parasiticus</name>
    <dbReference type="NCBI Taxonomy" id="5067"/>
    <lineage>
        <taxon>Eukaryota</taxon>
        <taxon>Fungi</taxon>
        <taxon>Dikarya</taxon>
        <taxon>Ascomycota</taxon>
        <taxon>Pezizomycotina</taxon>
        <taxon>Eurotiomycetes</taxon>
        <taxon>Eurotiomycetidae</taxon>
        <taxon>Eurotiales</taxon>
        <taxon>Aspergillaceae</taxon>
        <taxon>Aspergillus</taxon>
        <taxon>Aspergillus subgen. Circumdati</taxon>
    </lineage>
</organism>
<evidence type="ECO:0000259" key="1">
    <source>
        <dbReference type="Pfam" id="PF13924"/>
    </source>
</evidence>
<reference evidence="2 3" key="1">
    <citation type="submission" date="2019-04" db="EMBL/GenBank/DDBJ databases">
        <title>Fungal friends and foes A comparative genomics study of 23 Aspergillus species from section Flavi.</title>
        <authorList>
            <consortium name="DOE Joint Genome Institute"/>
            <person name="Kjaerbolling I."/>
            <person name="Vesth T.C."/>
            <person name="Frisvad J.C."/>
            <person name="Nybo J.L."/>
            <person name="Theobald S."/>
            <person name="Kildgaard S."/>
            <person name="Petersen T.I."/>
            <person name="Kuo A."/>
            <person name="Sato A."/>
            <person name="Lyhne E.K."/>
            <person name="Kogle M.E."/>
            <person name="Wiebenga A."/>
            <person name="Kun R.S."/>
            <person name="Lubbers R.J."/>
            <person name="Makela M.R."/>
            <person name="Barry K."/>
            <person name="Chovatia M."/>
            <person name="Clum A."/>
            <person name="Daum C."/>
            <person name="Haridas S."/>
            <person name="He G."/>
            <person name="LaButti K."/>
            <person name="Lipzen A."/>
            <person name="Mondo S."/>
            <person name="Pangilinan J."/>
            <person name="Riley R."/>
            <person name="Salamov A."/>
            <person name="Simmons B.A."/>
            <person name="Magnuson J.K."/>
            <person name="Henrissat B."/>
            <person name="Mortensen U.H."/>
            <person name="Larsen T.O."/>
            <person name="De vries R.P."/>
            <person name="Grigoriev I.V."/>
            <person name="Machida M."/>
            <person name="Baker S.E."/>
            <person name="Andersen M.R."/>
        </authorList>
    </citation>
    <scope>NUCLEOTIDE SEQUENCE [LARGE SCALE GENOMIC DNA]</scope>
    <source>
        <strain evidence="2 3">CBS 117618</strain>
    </source>
</reference>
<keyword evidence="3" id="KW-1185">Reference proteome</keyword>
<evidence type="ECO:0000313" key="2">
    <source>
        <dbReference type="EMBL" id="KAB8208719.1"/>
    </source>
</evidence>
<evidence type="ECO:0000313" key="3">
    <source>
        <dbReference type="Proteomes" id="UP000326532"/>
    </source>
</evidence>
<proteinExistence type="predicted"/>
<name>A0A5N6DUH0_ASPPA</name>
<dbReference type="Pfam" id="PF13924">
    <property type="entry name" value="Lipocalin_5"/>
    <property type="match status" value="1"/>
</dbReference>
<dbReference type="VEuPathDB" id="FungiDB:BDV34DRAFT_46168"/>
<dbReference type="Proteomes" id="UP000326532">
    <property type="component" value="Unassembled WGS sequence"/>
</dbReference>
<dbReference type="AlphaFoldDB" id="A0A5N6DUH0"/>
<sequence>MVRTFVLRRVGVLLFSTSARMSLRSLFRSKLIGTWVLLEYRTESLKSKQVEWPFGSSPKGILIYSPEGYMSAQVMRPGTAKHEGQEFLSGTDEELAVAMRHYLAYSGRFTVPDMASTEKSTRRVIHEVEMSSYPNWIGTTQERVAHIEGDILELSTVHPLVISGIEQRSFLTWRKLPRLT</sequence>